<dbReference type="InterPro" id="IPR025558">
    <property type="entry name" value="DUF4283"/>
</dbReference>
<keyword evidence="1" id="KW-0479">Metal-binding</keyword>
<accession>V4M9E7</accession>
<reference evidence="4 5" key="1">
    <citation type="journal article" date="2013" name="Front. Plant Sci.">
        <title>The Reference Genome of the Halophytic Plant Eutrema salsugineum.</title>
        <authorList>
            <person name="Yang R."/>
            <person name="Jarvis D.E."/>
            <person name="Chen H."/>
            <person name="Beilstein M.A."/>
            <person name="Grimwood J."/>
            <person name="Jenkins J."/>
            <person name="Shu S."/>
            <person name="Prochnik S."/>
            <person name="Xin M."/>
            <person name="Ma C."/>
            <person name="Schmutz J."/>
            <person name="Wing R.A."/>
            <person name="Mitchell-Olds T."/>
            <person name="Schumaker K.S."/>
            <person name="Wang X."/>
        </authorList>
    </citation>
    <scope>NUCLEOTIDE SEQUENCE [LARGE SCALE GENOMIC DNA]</scope>
</reference>
<feature type="region of interest" description="Disordered" evidence="2">
    <location>
        <begin position="308"/>
        <end position="340"/>
    </location>
</feature>
<keyword evidence="5" id="KW-1185">Reference proteome</keyword>
<dbReference type="Proteomes" id="UP000030689">
    <property type="component" value="Unassembled WGS sequence"/>
</dbReference>
<feature type="region of interest" description="Disordered" evidence="2">
    <location>
        <begin position="1"/>
        <end position="48"/>
    </location>
</feature>
<dbReference type="InterPro" id="IPR036875">
    <property type="entry name" value="Znf_CCHC_sf"/>
</dbReference>
<dbReference type="OMA" id="NITICTV"/>
<dbReference type="GO" id="GO:0003676">
    <property type="term" value="F:nucleic acid binding"/>
    <property type="evidence" value="ECO:0007669"/>
    <property type="project" value="InterPro"/>
</dbReference>
<dbReference type="InterPro" id="IPR001878">
    <property type="entry name" value="Znf_CCHC"/>
</dbReference>
<organism evidence="4 5">
    <name type="scientific">Eutrema salsugineum</name>
    <name type="common">Saltwater cress</name>
    <name type="synonym">Sisymbrium salsugineum</name>
    <dbReference type="NCBI Taxonomy" id="72664"/>
    <lineage>
        <taxon>Eukaryota</taxon>
        <taxon>Viridiplantae</taxon>
        <taxon>Streptophyta</taxon>
        <taxon>Embryophyta</taxon>
        <taxon>Tracheophyta</taxon>
        <taxon>Spermatophyta</taxon>
        <taxon>Magnoliopsida</taxon>
        <taxon>eudicotyledons</taxon>
        <taxon>Gunneridae</taxon>
        <taxon>Pentapetalae</taxon>
        <taxon>rosids</taxon>
        <taxon>malvids</taxon>
        <taxon>Brassicales</taxon>
        <taxon>Brassicaceae</taxon>
        <taxon>Eutremeae</taxon>
        <taxon>Eutrema</taxon>
    </lineage>
</organism>
<dbReference type="PROSITE" id="PS50158">
    <property type="entry name" value="ZF_CCHC"/>
    <property type="match status" value="1"/>
</dbReference>
<dbReference type="EMBL" id="KI517953">
    <property type="protein sequence ID" value="ESQ27786.1"/>
    <property type="molecule type" value="Genomic_DNA"/>
</dbReference>
<dbReference type="SUPFAM" id="SSF57756">
    <property type="entry name" value="Retrovirus zinc finger-like domains"/>
    <property type="match status" value="1"/>
</dbReference>
<evidence type="ECO:0000259" key="3">
    <source>
        <dbReference type="PROSITE" id="PS50158"/>
    </source>
</evidence>
<evidence type="ECO:0000313" key="5">
    <source>
        <dbReference type="Proteomes" id="UP000030689"/>
    </source>
</evidence>
<dbReference type="AlphaFoldDB" id="V4M9E7"/>
<feature type="compositionally biased region" description="Pro residues" evidence="2">
    <location>
        <begin position="7"/>
        <end position="26"/>
    </location>
</feature>
<dbReference type="eggNOG" id="KOG1075">
    <property type="taxonomic scope" value="Eukaryota"/>
</dbReference>
<proteinExistence type="predicted"/>
<dbReference type="GO" id="GO:0008270">
    <property type="term" value="F:zinc ion binding"/>
    <property type="evidence" value="ECO:0007669"/>
    <property type="project" value="UniProtKB-KW"/>
</dbReference>
<dbReference type="Pfam" id="PF14111">
    <property type="entry name" value="DUF4283"/>
    <property type="match status" value="1"/>
</dbReference>
<dbReference type="KEGG" id="eus:EUTSA_v10019627mg"/>
<feature type="non-terminal residue" evidence="4">
    <location>
        <position position="384"/>
    </location>
</feature>
<feature type="compositionally biased region" description="Basic residues" evidence="2">
    <location>
        <begin position="327"/>
        <end position="338"/>
    </location>
</feature>
<evidence type="ECO:0000313" key="4">
    <source>
        <dbReference type="EMBL" id="ESQ27786.1"/>
    </source>
</evidence>
<name>V4M9E7_EUTSA</name>
<feature type="compositionally biased region" description="Basic and acidic residues" evidence="2">
    <location>
        <begin position="313"/>
        <end position="326"/>
    </location>
</feature>
<keyword evidence="1" id="KW-0863">Zinc-finger</keyword>
<gene>
    <name evidence="4" type="ORF">EUTSA_v10019627mg</name>
</gene>
<dbReference type="PANTHER" id="PTHR31286">
    <property type="entry name" value="GLYCINE-RICH CELL WALL STRUCTURAL PROTEIN 1.8-LIKE"/>
    <property type="match status" value="1"/>
</dbReference>
<dbReference type="PANTHER" id="PTHR31286:SF181">
    <property type="entry name" value="ZINC KNUCKLE (CCHC-TYPE) FAMILY PROTEIN"/>
    <property type="match status" value="1"/>
</dbReference>
<evidence type="ECO:0000256" key="2">
    <source>
        <dbReference type="SAM" id="MobiDB-lite"/>
    </source>
</evidence>
<dbReference type="Gramene" id="ESQ27786">
    <property type="protein sequence ID" value="ESQ27786"/>
    <property type="gene ID" value="EUTSA_v10019627mg"/>
</dbReference>
<sequence>MDSSLSPPDPPDPPDPNPLPPPPSSLPDPVSTSTIQAPPHVSSVPGEIPSTTAPSYAARFKASLRNLRKISAPTSIKDGSPVVLAPESILLQAADLWKGHIVAQFHGLIPLPEKIFHDLNPVWGKFGNITICTVSDTSCLILIPSLQTREWVLEVGYWQAANCAFSVFPWSPDGNLQIQELLTAPTLVVLKNLPPQLYSLDGISLVASAIGEPLHTEKSKLDPYHFGDTKVKVEITLDSSPPEVVIVRDTQGNTVRIRAEYPRLPPKCCNCGKFGHLLNRCPMPLLKKPKGKEIPRIAVASSKISLADPTSVGDKEDTPVSPDRNKNTVKRSVARKKSCGNTLPPASPDFVVGECSSSALGSACKVAKGPVMGDKAPIDADSTP</sequence>
<keyword evidence="1" id="KW-0862">Zinc</keyword>
<feature type="domain" description="CCHC-type" evidence="3">
    <location>
        <begin position="267"/>
        <end position="282"/>
    </location>
</feature>
<protein>
    <recommendedName>
        <fullName evidence="3">CCHC-type domain-containing protein</fullName>
    </recommendedName>
</protein>
<evidence type="ECO:0000256" key="1">
    <source>
        <dbReference type="PROSITE-ProRule" id="PRU00047"/>
    </source>
</evidence>
<dbReference type="InterPro" id="IPR040256">
    <property type="entry name" value="At4g02000-like"/>
</dbReference>